<organism evidence="1 2">
    <name type="scientific">candidate division WOR-1 bacterium DG_54_3</name>
    <dbReference type="NCBI Taxonomy" id="1703775"/>
    <lineage>
        <taxon>Bacteria</taxon>
        <taxon>Bacillati</taxon>
        <taxon>Saganbacteria</taxon>
    </lineage>
</organism>
<sequence>MKNIQESKHPSLYINYTINSINKDEIEEFCEYISEIDQIRGVFFYFHTPYYGYDDLYIEPIERNEILYKLLNYKKKYEILNSRTGLKSALSNDWKRPLDICYVYEKGKMYKCCRFPEDPELCQNCGYLSYAEIGQTLKLKPSAILNALKYF</sequence>
<dbReference type="InterPro" id="IPR013785">
    <property type="entry name" value="Aldolase_TIM"/>
</dbReference>
<evidence type="ECO:0000313" key="2">
    <source>
        <dbReference type="Proteomes" id="UP000051861"/>
    </source>
</evidence>
<reference evidence="1 2" key="1">
    <citation type="journal article" date="2015" name="Microbiome">
        <title>Genomic resolution of linkages in carbon, nitrogen, and sulfur cycling among widespread estuary sediment bacteria.</title>
        <authorList>
            <person name="Baker B.J."/>
            <person name="Lazar C.S."/>
            <person name="Teske A.P."/>
            <person name="Dick G.J."/>
        </authorList>
    </citation>
    <scope>NUCLEOTIDE SEQUENCE [LARGE SCALE GENOMIC DNA]</scope>
    <source>
        <strain evidence="1">DG_54_3</strain>
    </source>
</reference>
<dbReference type="Proteomes" id="UP000051861">
    <property type="component" value="Unassembled WGS sequence"/>
</dbReference>
<protein>
    <submittedName>
        <fullName evidence="1">Uncharacterized protein</fullName>
    </submittedName>
</protein>
<dbReference type="EMBL" id="LIZX01000061">
    <property type="protein sequence ID" value="KPJ67740.1"/>
    <property type="molecule type" value="Genomic_DNA"/>
</dbReference>
<proteinExistence type="predicted"/>
<accession>A0A0S7Y0T8</accession>
<dbReference type="SUPFAM" id="SSF102114">
    <property type="entry name" value="Radical SAM enzymes"/>
    <property type="match status" value="1"/>
</dbReference>
<name>A0A0S7Y0T8_UNCSA</name>
<gene>
    <name evidence="1" type="ORF">AMJ44_07135</name>
</gene>
<evidence type="ECO:0000313" key="1">
    <source>
        <dbReference type="EMBL" id="KPJ67740.1"/>
    </source>
</evidence>
<dbReference type="AlphaFoldDB" id="A0A0S7Y0T8"/>
<dbReference type="InterPro" id="IPR058240">
    <property type="entry name" value="rSAM_sf"/>
</dbReference>
<dbReference type="Gene3D" id="3.20.20.70">
    <property type="entry name" value="Aldolase class I"/>
    <property type="match status" value="1"/>
</dbReference>
<comment type="caution">
    <text evidence="1">The sequence shown here is derived from an EMBL/GenBank/DDBJ whole genome shotgun (WGS) entry which is preliminary data.</text>
</comment>